<dbReference type="Proteomes" id="UP000429232">
    <property type="component" value="Chromosome"/>
</dbReference>
<dbReference type="CDD" id="cd02966">
    <property type="entry name" value="TlpA_like_family"/>
    <property type="match status" value="1"/>
</dbReference>
<dbReference type="SUPFAM" id="SSF52833">
    <property type="entry name" value="Thioredoxin-like"/>
    <property type="match status" value="1"/>
</dbReference>
<dbReference type="InterPro" id="IPR025380">
    <property type="entry name" value="DUF4369"/>
</dbReference>
<gene>
    <name evidence="5" type="ORF">GO620_011235</name>
</gene>
<dbReference type="AlphaFoldDB" id="A0A6I4I434"/>
<evidence type="ECO:0000313" key="6">
    <source>
        <dbReference type="Proteomes" id="UP000429232"/>
    </source>
</evidence>
<dbReference type="PANTHER" id="PTHR42852">
    <property type="entry name" value="THIOL:DISULFIDE INTERCHANGE PROTEIN DSBE"/>
    <property type="match status" value="1"/>
</dbReference>
<keyword evidence="4" id="KW-0676">Redox-active center</keyword>
<dbReference type="PANTHER" id="PTHR42852:SF6">
    <property type="entry name" value="THIOL:DISULFIDE INTERCHANGE PROTEIN DSBE"/>
    <property type="match status" value="1"/>
</dbReference>
<evidence type="ECO:0000313" key="5">
    <source>
        <dbReference type="EMBL" id="QQL48751.1"/>
    </source>
</evidence>
<keyword evidence="2" id="KW-0201">Cytochrome c-type biogenesis</keyword>
<protein>
    <submittedName>
        <fullName evidence="5">AhpC/TSA family protein</fullName>
    </submittedName>
</protein>
<dbReference type="PROSITE" id="PS51352">
    <property type="entry name" value="THIOREDOXIN_2"/>
    <property type="match status" value="1"/>
</dbReference>
<dbReference type="KEGG" id="mgik:GO620_011235"/>
<comment type="subcellular location">
    <subcellularLocation>
        <location evidence="1">Cell envelope</location>
    </subcellularLocation>
</comment>
<evidence type="ECO:0000256" key="4">
    <source>
        <dbReference type="ARBA" id="ARBA00023284"/>
    </source>
</evidence>
<dbReference type="RefSeq" id="WP_157525455.1">
    <property type="nucleotide sequence ID" value="NZ_CP066775.1"/>
</dbReference>
<dbReference type="InterPro" id="IPR050553">
    <property type="entry name" value="Thioredoxin_ResA/DsbE_sf"/>
</dbReference>
<dbReference type="InterPro" id="IPR017937">
    <property type="entry name" value="Thioredoxin_CS"/>
</dbReference>
<sequence length="387" mass="41836">MKKLILLVSLLTPLFVLAQQPLNFELNGKIANATPPGKVYLIYYVGANQTIDSATISLGAFNFKGTVLSPVPAFLAFDHKGAGLAKMDQKTADVLPIYLDAGSASIAALDSISKAKITGSQINDDNALLLAQVGTIRDKAKKIQADAQRATLAQQKSPEFQNAMQAKYQALQKEQEGILSSFIKSHPKSYISLLALTSLGGPSADPGVLEPLYNSLDPELRNTESGKQLHSAITGAKATAIGVTAPDFTQNDVDGKPVKLSSFRGKYVLIDFWASWCGPCRQENPNVVKAYNQYKTKNFTILGVSLDRPGARDAWVNAIKSDGLAWTQVSDLKFWDNEAAALYKVQSIPQNFLLDPQGKIIAKNLRGDDLKNKLKEIFGAPATPKGE</sequence>
<evidence type="ECO:0000256" key="2">
    <source>
        <dbReference type="ARBA" id="ARBA00022748"/>
    </source>
</evidence>
<dbReference type="InterPro" id="IPR036249">
    <property type="entry name" value="Thioredoxin-like_sf"/>
</dbReference>
<dbReference type="Pfam" id="PF00578">
    <property type="entry name" value="AhpC-TSA"/>
    <property type="match status" value="1"/>
</dbReference>
<keyword evidence="6" id="KW-1185">Reference proteome</keyword>
<name>A0A6I4I434_9SPHI</name>
<dbReference type="GO" id="GO:0030313">
    <property type="term" value="C:cell envelope"/>
    <property type="evidence" value="ECO:0007669"/>
    <property type="project" value="UniProtKB-SubCell"/>
</dbReference>
<dbReference type="GO" id="GO:0016491">
    <property type="term" value="F:oxidoreductase activity"/>
    <property type="evidence" value="ECO:0007669"/>
    <property type="project" value="InterPro"/>
</dbReference>
<dbReference type="GO" id="GO:0016209">
    <property type="term" value="F:antioxidant activity"/>
    <property type="evidence" value="ECO:0007669"/>
    <property type="project" value="InterPro"/>
</dbReference>
<proteinExistence type="predicted"/>
<evidence type="ECO:0000256" key="3">
    <source>
        <dbReference type="ARBA" id="ARBA00023157"/>
    </source>
</evidence>
<evidence type="ECO:0000256" key="1">
    <source>
        <dbReference type="ARBA" id="ARBA00004196"/>
    </source>
</evidence>
<organism evidence="5 6">
    <name type="scientific">Mucilaginibacter ginkgonis</name>
    <dbReference type="NCBI Taxonomy" id="2682091"/>
    <lineage>
        <taxon>Bacteria</taxon>
        <taxon>Pseudomonadati</taxon>
        <taxon>Bacteroidota</taxon>
        <taxon>Sphingobacteriia</taxon>
        <taxon>Sphingobacteriales</taxon>
        <taxon>Sphingobacteriaceae</taxon>
        <taxon>Mucilaginibacter</taxon>
    </lineage>
</organism>
<keyword evidence="3" id="KW-1015">Disulfide bond</keyword>
<accession>A0A6I4I434</accession>
<dbReference type="GO" id="GO:0017004">
    <property type="term" value="P:cytochrome complex assembly"/>
    <property type="evidence" value="ECO:0007669"/>
    <property type="project" value="UniProtKB-KW"/>
</dbReference>
<dbReference type="Gene3D" id="3.40.30.10">
    <property type="entry name" value="Glutaredoxin"/>
    <property type="match status" value="1"/>
</dbReference>
<dbReference type="PROSITE" id="PS00194">
    <property type="entry name" value="THIOREDOXIN_1"/>
    <property type="match status" value="1"/>
</dbReference>
<dbReference type="Pfam" id="PF14289">
    <property type="entry name" value="DUF4369"/>
    <property type="match status" value="1"/>
</dbReference>
<reference evidence="5 6" key="1">
    <citation type="submission" date="2020-12" db="EMBL/GenBank/DDBJ databases">
        <title>HMF7856_wgs.fasta genome submission.</title>
        <authorList>
            <person name="Kang H."/>
            <person name="Kim H."/>
            <person name="Joh K."/>
        </authorList>
    </citation>
    <scope>NUCLEOTIDE SEQUENCE [LARGE SCALE GENOMIC DNA]</scope>
    <source>
        <strain evidence="5 6">HMF7856</strain>
    </source>
</reference>
<dbReference type="InterPro" id="IPR013766">
    <property type="entry name" value="Thioredoxin_domain"/>
</dbReference>
<dbReference type="EMBL" id="CP066775">
    <property type="protein sequence ID" value="QQL48751.1"/>
    <property type="molecule type" value="Genomic_DNA"/>
</dbReference>
<dbReference type="InterPro" id="IPR000866">
    <property type="entry name" value="AhpC/TSA"/>
</dbReference>